<keyword evidence="3 12" id="KW-0456">Lyase</keyword>
<dbReference type="Pfam" id="PF02884">
    <property type="entry name" value="Lyase_8_C"/>
    <property type="match status" value="1"/>
</dbReference>
<dbReference type="GO" id="GO:0030246">
    <property type="term" value="F:carbohydrate binding"/>
    <property type="evidence" value="ECO:0007669"/>
    <property type="project" value="InterPro"/>
</dbReference>
<keyword evidence="6" id="KW-0812">Transmembrane</keyword>
<dbReference type="Gene3D" id="2.60.40.1380">
    <property type="entry name" value="E set domains, domain 4"/>
    <property type="match status" value="1"/>
</dbReference>
<dbReference type="Pfam" id="PF08124">
    <property type="entry name" value="Lyase_8_N"/>
    <property type="match status" value="1"/>
</dbReference>
<feature type="domain" description="Hyaluronate lyase N-terminal beta-sheet" evidence="10">
    <location>
        <begin position="312"/>
        <end position="369"/>
    </location>
</feature>
<dbReference type="GO" id="GO:0005975">
    <property type="term" value="P:carbohydrate metabolic process"/>
    <property type="evidence" value="ECO:0007669"/>
    <property type="project" value="InterPro"/>
</dbReference>
<dbReference type="Pfam" id="PF02278">
    <property type="entry name" value="Lyase_8"/>
    <property type="match status" value="1"/>
</dbReference>
<dbReference type="Pfam" id="PF21461">
    <property type="entry name" value="HL_N-beta"/>
    <property type="match status" value="1"/>
</dbReference>
<dbReference type="InterPro" id="IPR011071">
    <property type="entry name" value="Lyase_8-like_C"/>
</dbReference>
<dbReference type="Gene3D" id="1.50.10.100">
    <property type="entry name" value="Chondroitin AC/alginate lyase"/>
    <property type="match status" value="1"/>
</dbReference>
<dbReference type="Pfam" id="PF22637">
    <property type="entry name" value="CBM_4_9_1"/>
    <property type="match status" value="1"/>
</dbReference>
<dbReference type="RefSeq" id="WP_077323402.1">
    <property type="nucleotide sequence ID" value="NZ_CABEHT010000001.1"/>
</dbReference>
<dbReference type="InterPro" id="IPR012970">
    <property type="entry name" value="Lyase_8_alpha_N"/>
</dbReference>
<evidence type="ECO:0000256" key="2">
    <source>
        <dbReference type="ARBA" id="ARBA00022729"/>
    </source>
</evidence>
<dbReference type="InterPro" id="IPR038970">
    <property type="entry name" value="Lyase_8"/>
</dbReference>
<evidence type="ECO:0000259" key="10">
    <source>
        <dbReference type="Pfam" id="PF21461"/>
    </source>
</evidence>
<evidence type="ECO:0000256" key="1">
    <source>
        <dbReference type="ARBA" id="ARBA00006699"/>
    </source>
</evidence>
<keyword evidence="6" id="KW-1133">Transmembrane helix</keyword>
<organism evidence="12 13">
    <name type="scientific">Streptococcus pseudoporcinus</name>
    <dbReference type="NCBI Taxonomy" id="361101"/>
    <lineage>
        <taxon>Bacteria</taxon>
        <taxon>Bacillati</taxon>
        <taxon>Bacillota</taxon>
        <taxon>Bacilli</taxon>
        <taxon>Lactobacillales</taxon>
        <taxon>Streptococcaceae</taxon>
        <taxon>Streptococcus</taxon>
    </lineage>
</organism>
<feature type="active site" evidence="4">
    <location>
        <position position="604"/>
    </location>
</feature>
<evidence type="ECO:0000259" key="9">
    <source>
        <dbReference type="Pfam" id="PF08124"/>
    </source>
</evidence>
<evidence type="ECO:0000259" key="8">
    <source>
        <dbReference type="Pfam" id="PF02884"/>
    </source>
</evidence>
<reference evidence="12 13" key="1">
    <citation type="submission" date="2019-05" db="EMBL/GenBank/DDBJ databases">
        <authorList>
            <consortium name="Pathogen Informatics"/>
        </authorList>
    </citation>
    <scope>NUCLEOTIDE SEQUENCE [LARGE SCALE GENOMIC DNA]</scope>
    <source>
        <strain evidence="12 13">NCTC5386</strain>
    </source>
</reference>
<dbReference type="PANTHER" id="PTHR38481:SF1">
    <property type="entry name" value="HYALURONATE LYASE"/>
    <property type="match status" value="1"/>
</dbReference>
<accession>A0A4U9XK95</accession>
<dbReference type="InterPro" id="IPR023295">
    <property type="entry name" value="Hyaluronate_lyase_beta_dom_sf"/>
</dbReference>
<evidence type="ECO:0000256" key="4">
    <source>
        <dbReference type="PIRSR" id="PIRSR638970-1"/>
    </source>
</evidence>
<dbReference type="Gene3D" id="2.60.120.260">
    <property type="entry name" value="Galactose-binding domain-like"/>
    <property type="match status" value="1"/>
</dbReference>
<sequence length="1140" mass="128822">MQKNHRLYGYLLFSNLIFGSALLIPSLSVKADEIRNTTDNSTSALNLPVTKNTSNVTSSQEVNNISVTVPTTEANASMQVNNLVNSPQPVQNQPEVDNTSTTPLLNTEINSSVVSSEPKLVVADTNSDKTNKVSNGDFSQVKPTSSTTSKWTNKEEATNWSVYIDDKQTKETAPIIQVNANKQLVISSNSDFRGAVTQKVKIDSTKQYRIDFDIETSNRTGQTFLRILETSPDPKQPNRIWLSAMTNETSPYHHLTKIYNPYFNVSEVTLELYCEKGTGKAIFDNISMTEVGPKDDGKPRSVVTVLPEKLFLPLNKKIVFTDTTYSYNINHTDLAEVVNGLLIPKATGQTTIMVTAPDGQLIKEIPLSVLPSTEDNYDKFAKEWIDVTFGNKSFDASDENMLRLFNELETKVASHISTFNTQDDRTSLWNDLKNFSNSPDITGTYRRFEEIAKQIATPTSQFYQSVDAIRIVKEGMAWMNLNVYNPNKDIEGKANWWDYEIGSPRAIVNTLCLLNDYFTMEEIISYTNAIEHFVPDANYFRMTLTNPFAALGGNLVDMGRVKIISGILRKDNQLIAKATTSLNNLFTMVSEGNGFYKDGSYIDHTNVAYTGAYGNVLIDGISQLLPVVQKTDHKIPDDNIKLIYQWIDNSFLPLIVHGELMDMSRGRSISRESGSSHTATIELLRGFLRLADLSDNTQNHVLKSKIKGILQSDKVFDPYKNLLSYSDISAFKQLLADDSIPPYRFETRLNTYNSMDKLAYYNADKDFGFALSLHSDRTQNFEAMNNENTRGWYTGDGMFYYYNDDQAHYSDNYWPTVDPYYMPGTTESDTPRDDVTVKLTDSYNKQKLDSKVLTGQVTNASPFVGSVKLTEEYGLAAMQFSNWNRTISANKGWVILNDKIVFLGSHITNKDNSSNVFTTIDQRKVTPDSPYRVYVNGILADLTDSLEHSFANVHSILLENDNPELNIGYLFMEATELLLKDSYQTGSWYAINQNKTTSTEIKSNRFITIKQSHNSTNNTYAYMMLPKANLDILNKLIHNRQVSVIENTDKLQVVYEKNTNTWAIIKYSNDSYTLNDQLHLTKAGLYMVQKNGIHYHIVSYNPLAQEKDTQTLKVKPNDFKAISIKPIKEIDDLLLIDTHK</sequence>
<dbReference type="CDD" id="cd01083">
    <property type="entry name" value="GAG_Lyase"/>
    <property type="match status" value="1"/>
</dbReference>
<dbReference type="PANTHER" id="PTHR38481">
    <property type="entry name" value="HYALURONATE LYASE"/>
    <property type="match status" value="1"/>
</dbReference>
<dbReference type="SUPFAM" id="SSF81296">
    <property type="entry name" value="E set domains"/>
    <property type="match status" value="1"/>
</dbReference>
<feature type="domain" description="Polysaccharide lyase family 8 central" evidence="7">
    <location>
        <begin position="751"/>
        <end position="1028"/>
    </location>
</feature>
<name>A0A4U9XK95_9STRE</name>
<proteinExistence type="inferred from homology"/>
<evidence type="ECO:0000256" key="5">
    <source>
        <dbReference type="SAM" id="MobiDB-lite"/>
    </source>
</evidence>
<dbReference type="SUPFAM" id="SSF49863">
    <property type="entry name" value="Hyaluronate lyase-like, C-terminal domain"/>
    <property type="match status" value="1"/>
</dbReference>
<evidence type="ECO:0000313" key="12">
    <source>
        <dbReference type="EMBL" id="VTS12701.1"/>
    </source>
</evidence>
<feature type="domain" description="Polysaccharide lyase family 8 C-terminal" evidence="8">
    <location>
        <begin position="1043"/>
        <end position="1107"/>
    </location>
</feature>
<evidence type="ECO:0000259" key="11">
    <source>
        <dbReference type="Pfam" id="PF22637"/>
    </source>
</evidence>
<dbReference type="AlphaFoldDB" id="A0A4U9XK95"/>
<feature type="transmembrane region" description="Helical" evidence="6">
    <location>
        <begin position="7"/>
        <end position="27"/>
    </location>
</feature>
<dbReference type="InterPro" id="IPR014718">
    <property type="entry name" value="GH-type_carb-bd"/>
</dbReference>
<dbReference type="EC" id="4.2.2.1" evidence="12"/>
<comment type="similarity">
    <text evidence="1">Belongs to the polysaccharide lyase 8 family.</text>
</comment>
<evidence type="ECO:0000256" key="3">
    <source>
        <dbReference type="ARBA" id="ARBA00023239"/>
    </source>
</evidence>
<dbReference type="InterPro" id="IPR008929">
    <property type="entry name" value="Chondroitin_lyas"/>
</dbReference>
<dbReference type="SUPFAM" id="SSF48230">
    <property type="entry name" value="Chondroitin AC/alginate lyase"/>
    <property type="match status" value="1"/>
</dbReference>
<dbReference type="InterPro" id="IPR011013">
    <property type="entry name" value="Gal_mutarotase_sf_dom"/>
</dbReference>
<dbReference type="InterPro" id="IPR014756">
    <property type="entry name" value="Ig_E-set"/>
</dbReference>
<dbReference type="InterPro" id="IPR054563">
    <property type="entry name" value="HylB-like_N"/>
</dbReference>
<feature type="active site" evidence="4">
    <location>
        <position position="667"/>
    </location>
</feature>
<dbReference type="SUPFAM" id="SSF74650">
    <property type="entry name" value="Galactose mutarotase-like"/>
    <property type="match status" value="1"/>
</dbReference>
<dbReference type="InterPro" id="IPR048734">
    <property type="entry name" value="HL_N-beta"/>
</dbReference>
<feature type="domain" description="Polysaccharide lyase 8 N-terminal alpha-helical" evidence="9">
    <location>
        <begin position="384"/>
        <end position="707"/>
    </location>
</feature>
<dbReference type="GO" id="GO:0030340">
    <property type="term" value="F:hyaluronate lyase activity"/>
    <property type="evidence" value="ECO:0007669"/>
    <property type="project" value="UniProtKB-EC"/>
</dbReference>
<evidence type="ECO:0000313" key="13">
    <source>
        <dbReference type="Proteomes" id="UP000394068"/>
    </source>
</evidence>
<feature type="active site" evidence="4">
    <location>
        <position position="613"/>
    </location>
</feature>
<dbReference type="InterPro" id="IPR003159">
    <property type="entry name" value="Lyase_8_central_dom"/>
</dbReference>
<dbReference type="Gene3D" id="2.60.220.10">
    <property type="entry name" value="Polysaccharide lyase family 8-like, C-terminal"/>
    <property type="match status" value="1"/>
</dbReference>
<keyword evidence="2" id="KW-0732">Signal</keyword>
<dbReference type="Proteomes" id="UP000394068">
    <property type="component" value="Unassembled WGS sequence"/>
</dbReference>
<gene>
    <name evidence="12" type="primary">hylB</name>
    <name evidence="12" type="ORF">NCTC5386_00534</name>
</gene>
<evidence type="ECO:0000256" key="6">
    <source>
        <dbReference type="SAM" id="Phobius"/>
    </source>
</evidence>
<dbReference type="EMBL" id="CABEHT010000001">
    <property type="protein sequence ID" value="VTS12701.1"/>
    <property type="molecule type" value="Genomic_DNA"/>
</dbReference>
<feature type="region of interest" description="Disordered" evidence="5">
    <location>
        <begin position="127"/>
        <end position="152"/>
    </location>
</feature>
<feature type="domain" description="Hyaluronate lyase-like N-terminal" evidence="11">
    <location>
        <begin position="133"/>
        <end position="288"/>
    </location>
</feature>
<evidence type="ECO:0000259" key="7">
    <source>
        <dbReference type="Pfam" id="PF02278"/>
    </source>
</evidence>
<protein>
    <submittedName>
        <fullName evidence="12">Hyaluronate lyase</fullName>
        <ecNumber evidence="12">4.2.2.1</ecNumber>
    </submittedName>
</protein>
<feature type="compositionally biased region" description="Polar residues" evidence="5">
    <location>
        <begin position="132"/>
        <end position="151"/>
    </location>
</feature>
<dbReference type="InterPro" id="IPR004103">
    <property type="entry name" value="Lyase_8_C"/>
</dbReference>
<keyword evidence="6" id="KW-0472">Membrane</keyword>
<dbReference type="Gene3D" id="2.70.98.10">
    <property type="match status" value="1"/>
</dbReference>
<dbReference type="GO" id="GO:0005576">
    <property type="term" value="C:extracellular region"/>
    <property type="evidence" value="ECO:0007669"/>
    <property type="project" value="InterPro"/>
</dbReference>